<evidence type="ECO:0000313" key="1">
    <source>
        <dbReference type="EMBL" id="KAE9543154.1"/>
    </source>
</evidence>
<comment type="caution">
    <text evidence="1">The sequence shown here is derived from an EMBL/GenBank/DDBJ whole genome shotgun (WGS) entry which is preliminary data.</text>
</comment>
<proteinExistence type="predicted"/>
<keyword evidence="2" id="KW-1185">Reference proteome</keyword>
<dbReference type="Proteomes" id="UP000475862">
    <property type="component" value="Unassembled WGS sequence"/>
</dbReference>
<accession>A0A6G0U253</accession>
<reference evidence="1 2" key="1">
    <citation type="submission" date="2019-08" db="EMBL/GenBank/DDBJ databases">
        <title>The genome of the soybean aphid Biotype 1, its phylome, world population structure and adaptation to the North American continent.</title>
        <authorList>
            <person name="Giordano R."/>
            <person name="Donthu R.K."/>
            <person name="Hernandez A.G."/>
            <person name="Wright C.L."/>
            <person name="Zimin A.V."/>
        </authorList>
    </citation>
    <scope>NUCLEOTIDE SEQUENCE [LARGE SCALE GENOMIC DNA]</scope>
    <source>
        <tissue evidence="1">Whole aphids</tissue>
    </source>
</reference>
<organism evidence="1 2">
    <name type="scientific">Aphis glycines</name>
    <name type="common">Soybean aphid</name>
    <dbReference type="NCBI Taxonomy" id="307491"/>
    <lineage>
        <taxon>Eukaryota</taxon>
        <taxon>Metazoa</taxon>
        <taxon>Ecdysozoa</taxon>
        <taxon>Arthropoda</taxon>
        <taxon>Hexapoda</taxon>
        <taxon>Insecta</taxon>
        <taxon>Pterygota</taxon>
        <taxon>Neoptera</taxon>
        <taxon>Paraneoptera</taxon>
        <taxon>Hemiptera</taxon>
        <taxon>Sternorrhyncha</taxon>
        <taxon>Aphidomorpha</taxon>
        <taxon>Aphidoidea</taxon>
        <taxon>Aphididae</taxon>
        <taxon>Aphidini</taxon>
        <taxon>Aphis</taxon>
        <taxon>Aphis</taxon>
    </lineage>
</organism>
<protein>
    <submittedName>
        <fullName evidence="1">Uncharacterized protein</fullName>
    </submittedName>
</protein>
<dbReference type="EMBL" id="VYZN01000009">
    <property type="protein sequence ID" value="KAE9543154.1"/>
    <property type="molecule type" value="Genomic_DNA"/>
</dbReference>
<dbReference type="AlphaFoldDB" id="A0A6G0U253"/>
<gene>
    <name evidence="1" type="ORF">AGLY_003065</name>
</gene>
<evidence type="ECO:0000313" key="2">
    <source>
        <dbReference type="Proteomes" id="UP000475862"/>
    </source>
</evidence>
<name>A0A6G0U253_APHGL</name>
<sequence>MYGNNYLNVQLMISAISKFTKIYYFSEQCCEVRYQIAICNKWYIDQIAFYVDYLRVPRIADVVWFRFKKYFCLMLPDFKSLRNSAIDSASLHFVLNASSMTYMEIDGIGTYVECRLRKQVRINNLRNMKMNFRNQWRRHALKEFRVRVKKSKYCIRNNFIILKVVKKNDDLVSYSANRKYAEVLNLALLALHTAMIGIKLLQVEKF</sequence>